<dbReference type="Gene3D" id="3.30.560.10">
    <property type="entry name" value="Glucose Oxidase, domain 3"/>
    <property type="match status" value="1"/>
</dbReference>
<dbReference type="AlphaFoldDB" id="A0A5N6ZAQ8"/>
<dbReference type="GO" id="GO:0050660">
    <property type="term" value="F:flavin adenine dinucleotide binding"/>
    <property type="evidence" value="ECO:0007669"/>
    <property type="project" value="InterPro"/>
</dbReference>
<evidence type="ECO:0000313" key="9">
    <source>
        <dbReference type="EMBL" id="KAE8354741.1"/>
    </source>
</evidence>
<dbReference type="EMBL" id="ML739066">
    <property type="protein sequence ID" value="KAE8354741.1"/>
    <property type="molecule type" value="Genomic_DNA"/>
</dbReference>
<feature type="binding site" evidence="6">
    <location>
        <position position="263"/>
    </location>
    <ligand>
        <name>FAD</name>
        <dbReference type="ChEBI" id="CHEBI:57692"/>
    </ligand>
</feature>
<dbReference type="PANTHER" id="PTHR11552:SF147">
    <property type="entry name" value="CHOLINE DEHYDROGENASE, MITOCHONDRIAL"/>
    <property type="match status" value="1"/>
</dbReference>
<dbReference type="Proteomes" id="UP000327118">
    <property type="component" value="Unassembled WGS sequence"/>
</dbReference>
<feature type="active site" description="Proton donor" evidence="5">
    <location>
        <position position="554"/>
    </location>
</feature>
<organism evidence="9 10">
    <name type="scientific">Aspergillus coremiiformis</name>
    <dbReference type="NCBI Taxonomy" id="138285"/>
    <lineage>
        <taxon>Eukaryota</taxon>
        <taxon>Fungi</taxon>
        <taxon>Dikarya</taxon>
        <taxon>Ascomycota</taxon>
        <taxon>Pezizomycotina</taxon>
        <taxon>Eurotiomycetes</taxon>
        <taxon>Eurotiomycetidae</taxon>
        <taxon>Eurotiales</taxon>
        <taxon>Aspergillaceae</taxon>
        <taxon>Aspergillus</taxon>
        <taxon>Aspergillus subgen. Circumdati</taxon>
    </lineage>
</organism>
<dbReference type="PROSITE" id="PS00624">
    <property type="entry name" value="GMC_OXRED_2"/>
    <property type="match status" value="1"/>
</dbReference>
<dbReference type="InterPro" id="IPR000172">
    <property type="entry name" value="GMC_OxRdtase_N"/>
</dbReference>
<evidence type="ECO:0000256" key="6">
    <source>
        <dbReference type="PIRSR" id="PIRSR000137-2"/>
    </source>
</evidence>
<dbReference type="Pfam" id="PF00732">
    <property type="entry name" value="GMC_oxred_N"/>
    <property type="match status" value="1"/>
</dbReference>
<keyword evidence="10" id="KW-1185">Reference proteome</keyword>
<evidence type="ECO:0000256" key="1">
    <source>
        <dbReference type="ARBA" id="ARBA00001974"/>
    </source>
</evidence>
<evidence type="ECO:0000256" key="2">
    <source>
        <dbReference type="ARBA" id="ARBA00010790"/>
    </source>
</evidence>
<feature type="active site" description="Proton acceptor" evidence="5">
    <location>
        <position position="597"/>
    </location>
</feature>
<dbReference type="GO" id="GO:0016614">
    <property type="term" value="F:oxidoreductase activity, acting on CH-OH group of donors"/>
    <property type="evidence" value="ECO:0007669"/>
    <property type="project" value="InterPro"/>
</dbReference>
<proteinExistence type="inferred from homology"/>
<comment type="similarity">
    <text evidence="2">Belongs to the GMC oxidoreductase family.</text>
</comment>
<gene>
    <name evidence="9" type="ORF">BDV28DRAFT_146851</name>
</gene>
<evidence type="ECO:0000259" key="8">
    <source>
        <dbReference type="PROSITE" id="PS00624"/>
    </source>
</evidence>
<dbReference type="InterPro" id="IPR007867">
    <property type="entry name" value="GMC_OxRtase_C"/>
</dbReference>
<feature type="domain" description="Glucose-methanol-choline oxidoreductase N-terminal" evidence="8">
    <location>
        <begin position="305"/>
        <end position="319"/>
    </location>
</feature>
<evidence type="ECO:0000256" key="3">
    <source>
        <dbReference type="ARBA" id="ARBA00022630"/>
    </source>
</evidence>
<feature type="region of interest" description="Disordered" evidence="7">
    <location>
        <begin position="1"/>
        <end position="29"/>
    </location>
</feature>
<evidence type="ECO:0000256" key="4">
    <source>
        <dbReference type="ARBA" id="ARBA00022827"/>
    </source>
</evidence>
<comment type="cofactor">
    <cofactor evidence="1 6">
        <name>FAD</name>
        <dbReference type="ChEBI" id="CHEBI:57692"/>
    </cofactor>
</comment>
<dbReference type="SUPFAM" id="SSF54373">
    <property type="entry name" value="FAD-linked reductases, C-terminal domain"/>
    <property type="match status" value="1"/>
</dbReference>
<evidence type="ECO:0000313" key="10">
    <source>
        <dbReference type="Proteomes" id="UP000327118"/>
    </source>
</evidence>
<dbReference type="InterPro" id="IPR036188">
    <property type="entry name" value="FAD/NAD-bd_sf"/>
</dbReference>
<dbReference type="Gene3D" id="3.50.50.60">
    <property type="entry name" value="FAD/NAD(P)-binding domain"/>
    <property type="match status" value="1"/>
</dbReference>
<keyword evidence="4 6" id="KW-0274">FAD</keyword>
<accession>A0A5N6ZAQ8</accession>
<dbReference type="PANTHER" id="PTHR11552">
    <property type="entry name" value="GLUCOSE-METHANOL-CHOLINE GMC OXIDOREDUCTASE"/>
    <property type="match status" value="1"/>
</dbReference>
<dbReference type="PIRSF" id="PIRSF000137">
    <property type="entry name" value="Alcohol_oxidase"/>
    <property type="match status" value="1"/>
</dbReference>
<dbReference type="SUPFAM" id="SSF51905">
    <property type="entry name" value="FAD/NAD(P)-binding domain"/>
    <property type="match status" value="1"/>
</dbReference>
<protein>
    <recommendedName>
        <fullName evidence="8">Glucose-methanol-choline oxidoreductase N-terminal domain-containing protein</fullName>
    </recommendedName>
</protein>
<dbReference type="Pfam" id="PF05199">
    <property type="entry name" value="GMC_oxred_C"/>
    <property type="match status" value="1"/>
</dbReference>
<dbReference type="InterPro" id="IPR012132">
    <property type="entry name" value="GMC_OxRdtase"/>
</dbReference>
<name>A0A5N6ZAQ8_9EURO</name>
<evidence type="ECO:0000256" key="7">
    <source>
        <dbReference type="SAM" id="MobiDB-lite"/>
    </source>
</evidence>
<dbReference type="OrthoDB" id="269227at2759"/>
<evidence type="ECO:0000256" key="5">
    <source>
        <dbReference type="PIRSR" id="PIRSR000137-1"/>
    </source>
</evidence>
<keyword evidence="3" id="KW-0285">Flavoprotein</keyword>
<reference evidence="10" key="1">
    <citation type="submission" date="2019-04" db="EMBL/GenBank/DDBJ databases">
        <title>Friends and foes A comparative genomics studyof 23 Aspergillus species from section Flavi.</title>
        <authorList>
            <consortium name="DOE Joint Genome Institute"/>
            <person name="Kjaerbolling I."/>
            <person name="Vesth T."/>
            <person name="Frisvad J.C."/>
            <person name="Nybo J.L."/>
            <person name="Theobald S."/>
            <person name="Kildgaard S."/>
            <person name="Isbrandt T."/>
            <person name="Kuo A."/>
            <person name="Sato A."/>
            <person name="Lyhne E.K."/>
            <person name="Kogle M.E."/>
            <person name="Wiebenga A."/>
            <person name="Kun R.S."/>
            <person name="Lubbers R.J."/>
            <person name="Makela M.R."/>
            <person name="Barry K."/>
            <person name="Chovatia M."/>
            <person name="Clum A."/>
            <person name="Daum C."/>
            <person name="Haridas S."/>
            <person name="He G."/>
            <person name="LaButti K."/>
            <person name="Lipzen A."/>
            <person name="Mondo S."/>
            <person name="Riley R."/>
            <person name="Salamov A."/>
            <person name="Simmons B.A."/>
            <person name="Magnuson J.K."/>
            <person name="Henrissat B."/>
            <person name="Mortensen U.H."/>
            <person name="Larsen T.O."/>
            <person name="Devries R.P."/>
            <person name="Grigoriev I.V."/>
            <person name="Machida M."/>
            <person name="Baker S.E."/>
            <person name="Andersen M.R."/>
        </authorList>
    </citation>
    <scope>NUCLEOTIDE SEQUENCE [LARGE SCALE GENOMIC DNA]</scope>
    <source>
        <strain evidence="10">CBS 553.77</strain>
    </source>
</reference>
<sequence>MSRPHPNPLQDPGQYATPGRTRIGPPVTDSGAQRMLKGYDYVIIGSGAAGSVLASKLSDDPHVSVLLLEAGEDNTNITDSKMPFMFAKLFHSEHDWNYYTVEQPGLASRRLFWPRGRMIGGSTSMNAMIYHHTSKSDFDEWAHIHGCQGWSYDDLVPYFRRMERFTPNASRPPIELPHRGTAGDWHTGYTWFSEIGEKGFLPACQEVGIPRIDDINTPAGTLGVTQFQTFIDPNGVRASLATAYLSPEVRKRPNLFIATHAHVTKLLFDCLSGDDPVVIGAELQTSRGGESFQVHAQREVILCGGAINTPQLLLLSGIGPEEELKRHGIPIIRVSDAVGKNLKDHLVSTPIICNAKSGTTLDYLRNGPQTVPIARWKLFGNGPLSSNVGEAAAFIRSWEHHFPASSSQRNPPKDYTSGAIGPDMEILGTPLAYIHHADEAPIDGASVFSLHPTALRPQSKGTVTLQSRDAFDHPLIDPKYLSDAEDNDRAVLLAGIRVALRIMRSPSLQKYLEPVPVNDDPWSHWWPYSSSDIDRISDDDLLRWMKKKAFTLYHPVGTARMGTSPEASVVDLQCRVYGVKRLRVMDASVFPEQISGHPTAPIGAMAFKLSDMIKENHAVETSAHARL</sequence>